<dbReference type="PIRSF" id="PIRSF006806">
    <property type="entry name" value="FTHF_cligase"/>
    <property type="match status" value="1"/>
</dbReference>
<proteinExistence type="inferred from homology"/>
<dbReference type="EMBL" id="CAEZYB010000014">
    <property type="protein sequence ID" value="CAB4696707.1"/>
    <property type="molecule type" value="Genomic_DNA"/>
</dbReference>
<accession>A0A6J6PDI4</accession>
<dbReference type="GO" id="GO:0005524">
    <property type="term" value="F:ATP binding"/>
    <property type="evidence" value="ECO:0007669"/>
    <property type="project" value="UniProtKB-KW"/>
</dbReference>
<comment type="similarity">
    <text evidence="1">Belongs to the 5-formyltetrahydrofolate cyclo-ligase family.</text>
</comment>
<protein>
    <submittedName>
        <fullName evidence="4">Unannotated protein</fullName>
    </submittedName>
</protein>
<dbReference type="InterPro" id="IPR037171">
    <property type="entry name" value="NagB/RpiA_transferase-like"/>
</dbReference>
<dbReference type="Pfam" id="PF01812">
    <property type="entry name" value="5-FTHF_cyc-lig"/>
    <property type="match status" value="1"/>
</dbReference>
<evidence type="ECO:0000256" key="1">
    <source>
        <dbReference type="ARBA" id="ARBA00010638"/>
    </source>
</evidence>
<dbReference type="GO" id="GO:0035999">
    <property type="term" value="P:tetrahydrofolate interconversion"/>
    <property type="evidence" value="ECO:0007669"/>
    <property type="project" value="TreeGrafter"/>
</dbReference>
<evidence type="ECO:0000256" key="3">
    <source>
        <dbReference type="ARBA" id="ARBA00022840"/>
    </source>
</evidence>
<dbReference type="Gene3D" id="3.40.50.10420">
    <property type="entry name" value="NagB/RpiA/CoA transferase-like"/>
    <property type="match status" value="1"/>
</dbReference>
<dbReference type="EMBL" id="CAFBMY010000048">
    <property type="protein sequence ID" value="CAB4922612.1"/>
    <property type="molecule type" value="Genomic_DNA"/>
</dbReference>
<keyword evidence="3" id="KW-0067">ATP-binding</keyword>
<dbReference type="InterPro" id="IPR002698">
    <property type="entry name" value="FTHF_cligase"/>
</dbReference>
<organism evidence="4">
    <name type="scientific">freshwater metagenome</name>
    <dbReference type="NCBI Taxonomy" id="449393"/>
    <lineage>
        <taxon>unclassified sequences</taxon>
        <taxon>metagenomes</taxon>
        <taxon>ecological metagenomes</taxon>
    </lineage>
</organism>
<dbReference type="AlphaFoldDB" id="A0A6J6PDI4"/>
<evidence type="ECO:0000256" key="2">
    <source>
        <dbReference type="ARBA" id="ARBA00022741"/>
    </source>
</evidence>
<keyword evidence="2" id="KW-0547">Nucleotide-binding</keyword>
<evidence type="ECO:0000313" key="5">
    <source>
        <dbReference type="EMBL" id="CAB4922612.1"/>
    </source>
</evidence>
<dbReference type="InterPro" id="IPR024185">
    <property type="entry name" value="FTHF_cligase-like_sf"/>
</dbReference>
<dbReference type="SUPFAM" id="SSF100950">
    <property type="entry name" value="NagB/RpiA/CoA transferase-like"/>
    <property type="match status" value="1"/>
</dbReference>
<dbReference type="PANTHER" id="PTHR23407">
    <property type="entry name" value="ATPASE INHIBITOR/5-FORMYLTETRAHYDROFOLATE CYCLO-LIGASE"/>
    <property type="match status" value="1"/>
</dbReference>
<dbReference type="GO" id="GO:0030272">
    <property type="term" value="F:5-formyltetrahydrofolate cyclo-ligase activity"/>
    <property type="evidence" value="ECO:0007669"/>
    <property type="project" value="TreeGrafter"/>
</dbReference>
<sequence length="179" mass="20370">MMADEKAQLRERFRHDRRERDRNVSFELLMAAPEITSGQVIATYISYGTEPSTQEINRYLLEAGHTLVLPRINGDYIQWVQWDGDPLRLSVNGRILEPLGEEFLDLRKINAVIVPALQIDSEGYRLGKGGGYYDRALPMIDGWKVGLIYSGELSEELLPRENHDVPLNAAATPDEVVRF</sequence>
<dbReference type="PANTHER" id="PTHR23407:SF1">
    <property type="entry name" value="5-FORMYLTETRAHYDROFOLATE CYCLO-LIGASE"/>
    <property type="match status" value="1"/>
</dbReference>
<dbReference type="NCBIfam" id="TIGR02727">
    <property type="entry name" value="MTHFS_bact"/>
    <property type="match status" value="1"/>
</dbReference>
<gene>
    <name evidence="4" type="ORF">UFOPK2646_00219</name>
    <name evidence="5" type="ORF">UFOPK3707_00428</name>
</gene>
<name>A0A6J6PDI4_9ZZZZ</name>
<reference evidence="4" key="1">
    <citation type="submission" date="2020-05" db="EMBL/GenBank/DDBJ databases">
        <authorList>
            <person name="Chiriac C."/>
            <person name="Salcher M."/>
            <person name="Ghai R."/>
            <person name="Kavagutti S V."/>
        </authorList>
    </citation>
    <scope>NUCLEOTIDE SEQUENCE</scope>
</reference>
<dbReference type="GO" id="GO:0009396">
    <property type="term" value="P:folic acid-containing compound biosynthetic process"/>
    <property type="evidence" value="ECO:0007669"/>
    <property type="project" value="TreeGrafter"/>
</dbReference>
<evidence type="ECO:0000313" key="4">
    <source>
        <dbReference type="EMBL" id="CAB4696707.1"/>
    </source>
</evidence>